<dbReference type="Pfam" id="PF03034">
    <property type="entry name" value="PSS"/>
    <property type="match status" value="1"/>
</dbReference>
<dbReference type="InterPro" id="IPR004277">
    <property type="entry name" value="PSS"/>
</dbReference>
<sequence>MALLNLWSLGHFLQWAGIGRFLLRNWWIFFALSIGWEILELYLPFEFVEETWDNKISDLVVNTIGFMLGLGLRYDPQTLDSA</sequence>
<dbReference type="GO" id="GO:0006659">
    <property type="term" value="P:phosphatidylserine biosynthetic process"/>
    <property type="evidence" value="ECO:0007669"/>
    <property type="project" value="InterPro"/>
</dbReference>
<accession>D6PJK0</accession>
<dbReference type="GO" id="GO:0106245">
    <property type="term" value="F:L-serine-phosphatidylethanolamine phosphatidyltransferase activity"/>
    <property type="evidence" value="ECO:0007669"/>
    <property type="project" value="InterPro"/>
</dbReference>
<organism evidence="1">
    <name type="scientific">uncultured organism MedDCM-OCT-S01-C5</name>
    <dbReference type="NCBI Taxonomy" id="743601"/>
    <lineage>
        <taxon>unclassified sequences</taxon>
        <taxon>environmental samples</taxon>
    </lineage>
</organism>
<evidence type="ECO:0008006" key="2">
    <source>
        <dbReference type="Google" id="ProtNLM"/>
    </source>
</evidence>
<dbReference type="EMBL" id="GU943109">
    <property type="protein sequence ID" value="ADD95901.1"/>
    <property type="molecule type" value="Genomic_DNA"/>
</dbReference>
<evidence type="ECO:0000313" key="1">
    <source>
        <dbReference type="EMBL" id="ADD95901.1"/>
    </source>
</evidence>
<proteinExistence type="predicted"/>
<dbReference type="AlphaFoldDB" id="D6PJK0"/>
<protein>
    <recommendedName>
        <fullName evidence="2">VanZ-like domain-containing protein</fullName>
    </recommendedName>
</protein>
<reference evidence="1" key="1">
    <citation type="journal article" date="2010" name="ISME J.">
        <title>Metagenome of the Mediterranean deep chlorophyll maximum studied by direct and fosmid library 454 pyrosequencing.</title>
        <authorList>
            <person name="Ghai R."/>
            <person name="Martin-Cuadrado A.B."/>
            <person name="Molto A.G."/>
            <person name="Heredia I.G."/>
            <person name="Cabrera R."/>
            <person name="Martin J."/>
            <person name="Verdu M."/>
            <person name="Deschamps P."/>
            <person name="Moreira D."/>
            <person name="Lopez-Garcia P."/>
            <person name="Mira A."/>
            <person name="Rodriguez-Valera F."/>
        </authorList>
    </citation>
    <scope>NUCLEOTIDE SEQUENCE</scope>
</reference>
<name>D6PJK0_9ZZZZ</name>